<dbReference type="InterPro" id="IPR017907">
    <property type="entry name" value="Znf_RING_CS"/>
</dbReference>
<evidence type="ECO:0000256" key="12">
    <source>
        <dbReference type="PROSITE-ProRule" id="PRU00175"/>
    </source>
</evidence>
<organism evidence="15 16">
    <name type="scientific">Parthenolecanium corni</name>
    <dbReference type="NCBI Taxonomy" id="536013"/>
    <lineage>
        <taxon>Eukaryota</taxon>
        <taxon>Metazoa</taxon>
        <taxon>Ecdysozoa</taxon>
        <taxon>Arthropoda</taxon>
        <taxon>Hexapoda</taxon>
        <taxon>Insecta</taxon>
        <taxon>Pterygota</taxon>
        <taxon>Neoptera</taxon>
        <taxon>Paraneoptera</taxon>
        <taxon>Hemiptera</taxon>
        <taxon>Sternorrhyncha</taxon>
        <taxon>Coccoidea</taxon>
        <taxon>Coccidae</taxon>
        <taxon>Parthenolecanium</taxon>
    </lineage>
</organism>
<keyword evidence="16" id="KW-1185">Reference proteome</keyword>
<dbReference type="InterPro" id="IPR001841">
    <property type="entry name" value="Znf_RING"/>
</dbReference>
<keyword evidence="5" id="KW-0808">Transferase</keyword>
<dbReference type="PROSITE" id="PS00518">
    <property type="entry name" value="ZF_RING_1"/>
    <property type="match status" value="1"/>
</dbReference>
<evidence type="ECO:0000256" key="4">
    <source>
        <dbReference type="ARBA" id="ARBA00015711"/>
    </source>
</evidence>
<evidence type="ECO:0000313" key="15">
    <source>
        <dbReference type="EMBL" id="KAK7583727.1"/>
    </source>
</evidence>
<keyword evidence="6" id="KW-0479">Metal-binding</keyword>
<dbReference type="PANTHER" id="PTHR10131">
    <property type="entry name" value="TNF RECEPTOR ASSOCIATED FACTOR"/>
    <property type="match status" value="1"/>
</dbReference>
<evidence type="ECO:0000256" key="6">
    <source>
        <dbReference type="ARBA" id="ARBA00022723"/>
    </source>
</evidence>
<keyword evidence="7 12" id="KW-0863">Zinc-finger</keyword>
<dbReference type="EMBL" id="JBBCAQ010000032">
    <property type="protein sequence ID" value="KAK7583727.1"/>
    <property type="molecule type" value="Genomic_DNA"/>
</dbReference>
<dbReference type="GO" id="GO:0016567">
    <property type="term" value="P:protein ubiquitination"/>
    <property type="evidence" value="ECO:0007669"/>
    <property type="project" value="InterPro"/>
</dbReference>
<evidence type="ECO:0000256" key="10">
    <source>
        <dbReference type="ARBA" id="ARBA00030556"/>
    </source>
</evidence>
<comment type="pathway">
    <text evidence="2">Protein modification; protein ubiquitination.</text>
</comment>
<dbReference type="SUPFAM" id="SSF49599">
    <property type="entry name" value="TRAF domain-like"/>
    <property type="match status" value="1"/>
</dbReference>
<feature type="coiled-coil region" evidence="13">
    <location>
        <begin position="135"/>
        <end position="169"/>
    </location>
</feature>
<evidence type="ECO:0000256" key="1">
    <source>
        <dbReference type="ARBA" id="ARBA00000900"/>
    </source>
</evidence>
<evidence type="ECO:0000256" key="3">
    <source>
        <dbReference type="ARBA" id="ARBA00012483"/>
    </source>
</evidence>
<dbReference type="PROSITE" id="PS50089">
    <property type="entry name" value="ZF_RING_2"/>
    <property type="match status" value="1"/>
</dbReference>
<dbReference type="Proteomes" id="UP001367676">
    <property type="component" value="Unassembled WGS sequence"/>
</dbReference>
<dbReference type="EC" id="2.3.2.27" evidence="3"/>
<dbReference type="GO" id="GO:0008270">
    <property type="term" value="F:zinc ion binding"/>
    <property type="evidence" value="ECO:0007669"/>
    <property type="project" value="UniProtKB-KW"/>
</dbReference>
<evidence type="ECO:0000256" key="11">
    <source>
        <dbReference type="ARBA" id="ARBA00031762"/>
    </source>
</evidence>
<name>A0AAN9Y296_9HEMI</name>
<feature type="domain" description="RING-type" evidence="14">
    <location>
        <begin position="18"/>
        <end position="57"/>
    </location>
</feature>
<gene>
    <name evidence="15" type="ORF">V9T40_004690</name>
</gene>
<evidence type="ECO:0000256" key="2">
    <source>
        <dbReference type="ARBA" id="ARBA00004906"/>
    </source>
</evidence>
<reference evidence="15 16" key="1">
    <citation type="submission" date="2024-03" db="EMBL/GenBank/DDBJ databases">
        <title>Adaptation during the transition from Ophiocordyceps entomopathogen to insect associate is accompanied by gene loss and intensified selection.</title>
        <authorList>
            <person name="Ward C.M."/>
            <person name="Onetto C.A."/>
            <person name="Borneman A.R."/>
        </authorList>
    </citation>
    <scope>NUCLEOTIDE SEQUENCE [LARGE SCALE GENOMIC DNA]</scope>
    <source>
        <strain evidence="15">AWRI1</strain>
        <tissue evidence="15">Single Adult Female</tissue>
    </source>
</reference>
<dbReference type="GO" id="GO:0043122">
    <property type="term" value="P:regulation of canonical NF-kappaB signal transduction"/>
    <property type="evidence" value="ECO:0007669"/>
    <property type="project" value="TreeGrafter"/>
</dbReference>
<keyword evidence="13" id="KW-0175">Coiled coil</keyword>
<dbReference type="GO" id="GO:0061630">
    <property type="term" value="F:ubiquitin protein ligase activity"/>
    <property type="evidence" value="ECO:0007669"/>
    <property type="project" value="UniProtKB-EC"/>
</dbReference>
<dbReference type="InterPro" id="IPR037255">
    <property type="entry name" value="NRDP1_C"/>
</dbReference>
<evidence type="ECO:0000256" key="7">
    <source>
        <dbReference type="ARBA" id="ARBA00022771"/>
    </source>
</evidence>
<evidence type="ECO:0000256" key="9">
    <source>
        <dbReference type="ARBA" id="ARBA00022833"/>
    </source>
</evidence>
<evidence type="ECO:0000313" key="16">
    <source>
        <dbReference type="Proteomes" id="UP001367676"/>
    </source>
</evidence>
<dbReference type="SUPFAM" id="SSF160088">
    <property type="entry name" value="NRDP1 C-terminal domain-like"/>
    <property type="match status" value="1"/>
</dbReference>
<keyword evidence="9" id="KW-0862">Zinc</keyword>
<evidence type="ECO:0000256" key="13">
    <source>
        <dbReference type="SAM" id="Coils"/>
    </source>
</evidence>
<dbReference type="AlphaFoldDB" id="A0AAN9Y296"/>
<protein>
    <recommendedName>
        <fullName evidence="4">E3 ubiquitin-protein ligase NRDP1</fullName>
        <ecNumber evidence="3">2.3.2.27</ecNumber>
    </recommendedName>
    <alternativeName>
        <fullName evidence="10">RING finger protein 41</fullName>
    </alternativeName>
    <alternativeName>
        <fullName evidence="11">RING-type E3 ubiquitin transferase NRDP1</fullName>
    </alternativeName>
</protein>
<dbReference type="PANTHER" id="PTHR10131:SF157">
    <property type="entry name" value="RECEPTOR-ASSOCIATED FACTOR, PUTATIVE-RELATED"/>
    <property type="match status" value="1"/>
</dbReference>
<dbReference type="Gene3D" id="3.30.40.10">
    <property type="entry name" value="Zinc/RING finger domain, C3HC4 (zinc finger)"/>
    <property type="match status" value="2"/>
</dbReference>
<comment type="caution">
    <text evidence="15">The sequence shown here is derived from an EMBL/GenBank/DDBJ whole genome shotgun (WGS) entry which is preliminary data.</text>
</comment>
<keyword evidence="8" id="KW-0833">Ubl conjugation pathway</keyword>
<dbReference type="InterPro" id="IPR003613">
    <property type="entry name" value="Ubox_domain"/>
</dbReference>
<dbReference type="InterPro" id="IPR015036">
    <property type="entry name" value="NRDP1"/>
</dbReference>
<dbReference type="SUPFAM" id="SSF57850">
    <property type="entry name" value="RING/U-box"/>
    <property type="match status" value="1"/>
</dbReference>
<proteinExistence type="predicted"/>
<accession>A0AAN9Y296</accession>
<dbReference type="SMART" id="SM00504">
    <property type="entry name" value="Ubox"/>
    <property type="match status" value="1"/>
</dbReference>
<comment type="catalytic activity">
    <reaction evidence="1">
        <text>S-ubiquitinyl-[E2 ubiquitin-conjugating enzyme]-L-cysteine + [acceptor protein]-L-lysine = [E2 ubiquitin-conjugating enzyme]-L-cysteine + N(6)-ubiquitinyl-[acceptor protein]-L-lysine.</text>
        <dbReference type="EC" id="2.3.2.27"/>
    </reaction>
</comment>
<evidence type="ECO:0000259" key="14">
    <source>
        <dbReference type="PROSITE" id="PS50089"/>
    </source>
</evidence>
<sequence>MGYDINRFCGAVDEELICPICVCVLEDPLQAPTCEHAFCKRCIHEWLNHQPMCPVDRQTISAVQLRPVPRILKNLLSRLTITCENQSHGCTGVFKLEVLPSHLNECEHNPKKLVPCESGCGFVVPKDEVKDHNCVKELRITVQKQKQKINELQNQLSEHRFLINELRRETSLLKEYMKVMRLTNPSVRAIVEEIERDEIVRWSNTLTRARVSRWGGMISTPDEYLQSTIRVALIESGCPSHILDELMENCHERNWPSGLSSLETRQSKRREYEKYVCRRIPCKQAVVVLQVDNPNVDADMMSEPGLVMIFAHGVE</sequence>
<dbReference type="InterPro" id="IPR013083">
    <property type="entry name" value="Znf_RING/FYVE/PHD"/>
</dbReference>
<evidence type="ECO:0000256" key="8">
    <source>
        <dbReference type="ARBA" id="ARBA00022786"/>
    </source>
</evidence>
<evidence type="ECO:0000256" key="5">
    <source>
        <dbReference type="ARBA" id="ARBA00022679"/>
    </source>
</evidence>
<dbReference type="Pfam" id="PF13923">
    <property type="entry name" value="zf-C3HC4_2"/>
    <property type="match status" value="1"/>
</dbReference>
<dbReference type="Pfam" id="PF08941">
    <property type="entry name" value="USP8_interact"/>
    <property type="match status" value="1"/>
</dbReference>